<name>A0A914E3T5_9BILA</name>
<reference evidence="2" key="1">
    <citation type="submission" date="2022-11" db="UniProtKB">
        <authorList>
            <consortium name="WormBaseParasite"/>
        </authorList>
    </citation>
    <scope>IDENTIFICATION</scope>
</reference>
<dbReference type="PANTHER" id="PTHR15712:SF23">
    <property type="entry name" value="ARMADILLO REPEAT CONTAINING 10"/>
    <property type="match status" value="1"/>
</dbReference>
<accession>A0A914E3T5</accession>
<evidence type="ECO:0000313" key="2">
    <source>
        <dbReference type="WBParaSite" id="ACRNAN_scaffold5502.g25152.t1"/>
    </source>
</evidence>
<evidence type="ECO:0000313" key="1">
    <source>
        <dbReference type="Proteomes" id="UP000887540"/>
    </source>
</evidence>
<dbReference type="WBParaSite" id="ACRNAN_scaffold5502.g25152.t1">
    <property type="protein sequence ID" value="ACRNAN_scaffold5502.g25152.t1"/>
    <property type="gene ID" value="ACRNAN_scaffold5502.g25152"/>
</dbReference>
<dbReference type="PANTHER" id="PTHR15712">
    <property type="entry name" value="ARMADILLO REPEAT CONTAINING PROTEIN"/>
    <property type="match status" value="1"/>
</dbReference>
<keyword evidence="1" id="KW-1185">Reference proteome</keyword>
<dbReference type="AlphaFoldDB" id="A0A914E3T5"/>
<organism evidence="1 2">
    <name type="scientific">Acrobeloides nanus</name>
    <dbReference type="NCBI Taxonomy" id="290746"/>
    <lineage>
        <taxon>Eukaryota</taxon>
        <taxon>Metazoa</taxon>
        <taxon>Ecdysozoa</taxon>
        <taxon>Nematoda</taxon>
        <taxon>Chromadorea</taxon>
        <taxon>Rhabditida</taxon>
        <taxon>Tylenchina</taxon>
        <taxon>Cephalobomorpha</taxon>
        <taxon>Cephaloboidea</taxon>
        <taxon>Cephalobidae</taxon>
        <taxon>Acrobeloides</taxon>
    </lineage>
</organism>
<dbReference type="InterPro" id="IPR016024">
    <property type="entry name" value="ARM-type_fold"/>
</dbReference>
<proteinExistence type="predicted"/>
<sequence>MLLQCIANMAVDPENEVYLKKSIPTMIRRIESSVEMESVVAMQAIPHCLNRLWIKGEVNLHSLRLLVNLACCPDMVPHILASKTITGILTILDTDKQDVLLRAVTWLLCMSSAVEALSITYDHIAPLNQDPFGNPNYTLYHTLYGMKGKAEMEQKALQMSEMKNIEIANKSKRLYEILRQITPMRSSCASLNRL</sequence>
<dbReference type="GO" id="GO:0005739">
    <property type="term" value="C:mitochondrion"/>
    <property type="evidence" value="ECO:0007669"/>
    <property type="project" value="TreeGrafter"/>
</dbReference>
<dbReference type="Proteomes" id="UP000887540">
    <property type="component" value="Unplaced"/>
</dbReference>
<dbReference type="InterPro" id="IPR051303">
    <property type="entry name" value="Armcx_regulator"/>
</dbReference>
<protein>
    <submittedName>
        <fullName evidence="2">Armadillo repeat-containing domain-containing protein</fullName>
    </submittedName>
</protein>
<dbReference type="SUPFAM" id="SSF48371">
    <property type="entry name" value="ARM repeat"/>
    <property type="match status" value="1"/>
</dbReference>